<dbReference type="EMBL" id="AWGJ01000013">
    <property type="protein sequence ID" value="ODN73141.1"/>
    <property type="molecule type" value="Genomic_DNA"/>
</dbReference>
<name>A0A1E3HCH4_9TREE</name>
<reference evidence="2 3" key="1">
    <citation type="submission" date="2016-06" db="EMBL/GenBank/DDBJ databases">
        <title>Evolution of pathogenesis and genome organization in the Tremellales.</title>
        <authorList>
            <person name="Cuomo C."/>
            <person name="Litvintseva A."/>
            <person name="Heitman J."/>
            <person name="Chen Y."/>
            <person name="Sun S."/>
            <person name="Springer D."/>
            <person name="Dromer F."/>
            <person name="Young S."/>
            <person name="Zeng Q."/>
            <person name="Chapman S."/>
            <person name="Gujja S."/>
            <person name="Saif S."/>
            <person name="Birren B."/>
        </authorList>
    </citation>
    <scope>NUCLEOTIDE SEQUENCE [LARGE SCALE GENOMIC DNA]</scope>
    <source>
        <strain evidence="2 3">CBS 6039</strain>
    </source>
</reference>
<dbReference type="RefSeq" id="XP_018989053.1">
    <property type="nucleotide sequence ID" value="XM_019142482.1"/>
</dbReference>
<evidence type="ECO:0000256" key="1">
    <source>
        <dbReference type="SAM" id="MobiDB-lite"/>
    </source>
</evidence>
<protein>
    <submittedName>
        <fullName evidence="2">Uncharacterized protein</fullName>
    </submittedName>
</protein>
<dbReference type="AlphaFoldDB" id="A0A1E3HCH4"/>
<evidence type="ECO:0000313" key="3">
    <source>
        <dbReference type="Proteomes" id="UP000094065"/>
    </source>
</evidence>
<organism evidence="2 3">
    <name type="scientific">Cryptococcus amylolentus CBS 6039</name>
    <dbReference type="NCBI Taxonomy" id="1295533"/>
    <lineage>
        <taxon>Eukaryota</taxon>
        <taxon>Fungi</taxon>
        <taxon>Dikarya</taxon>
        <taxon>Basidiomycota</taxon>
        <taxon>Agaricomycotina</taxon>
        <taxon>Tremellomycetes</taxon>
        <taxon>Tremellales</taxon>
        <taxon>Cryptococcaceae</taxon>
        <taxon>Cryptococcus</taxon>
    </lineage>
</organism>
<dbReference type="Proteomes" id="UP000094065">
    <property type="component" value="Unassembled WGS sequence"/>
</dbReference>
<keyword evidence="3" id="KW-1185">Reference proteome</keyword>
<proteinExistence type="predicted"/>
<evidence type="ECO:0000313" key="2">
    <source>
        <dbReference type="EMBL" id="ODN73141.1"/>
    </source>
</evidence>
<feature type="compositionally biased region" description="Basic and acidic residues" evidence="1">
    <location>
        <begin position="320"/>
        <end position="335"/>
    </location>
</feature>
<accession>A0A1E3HCH4</accession>
<comment type="caution">
    <text evidence="2">The sequence shown here is derived from an EMBL/GenBank/DDBJ whole genome shotgun (WGS) entry which is preliminary data.</text>
</comment>
<gene>
    <name evidence="2" type="ORF">L202_07707</name>
</gene>
<feature type="region of interest" description="Disordered" evidence="1">
    <location>
        <begin position="379"/>
        <end position="401"/>
    </location>
</feature>
<feature type="region of interest" description="Disordered" evidence="1">
    <location>
        <begin position="316"/>
        <end position="335"/>
    </location>
</feature>
<sequence length="401" mass="44773">MSSTPNGHTKPVLLATTILLEGSLPSMSSTIGTADCKRTDGLSWRKRVDPPLIQYRAFSSISCPDEEEGRKIDDMMAAYMDTVSREWAQRQAESADPSTVPHWEDPVARFQEYTQLALLHKTDQLSECMSDVYAAGGEWPFTYRVYSSVNDFLDAGGELFHPNHQPLDTSEYADRLERAVTSARGVDELESASSDTIKLTFTTDVSKPTRLERNRLRIAASEESGNEKLVESWRVLLPEVGIVSRITEDSPDWIKKSKSAHESFNQSIIEAIGDSFDPGSTVQLGPQTTSGEFVTRTGRLEHRLFKQAAYIAADQVSSTHSERRATDDSEEAEGHPVKAAWLEQSMFDVVNEKPAKERLFYSQRLSKYENSIEDGLLKLRDEGEGGGDGFESGTREWGDWA</sequence>
<dbReference type="GeneID" id="30159016"/>